<dbReference type="AlphaFoldDB" id="A0A8J3LXH3"/>
<dbReference type="RefSeq" id="WP_229841803.1">
    <property type="nucleotide sequence ID" value="NZ_BNAI01000001.1"/>
</dbReference>
<evidence type="ECO:0000256" key="3">
    <source>
        <dbReference type="SAM" id="MobiDB-lite"/>
    </source>
</evidence>
<dbReference type="PANTHER" id="PTHR10434">
    <property type="entry name" value="1-ACYL-SN-GLYCEROL-3-PHOSPHATE ACYLTRANSFERASE"/>
    <property type="match status" value="1"/>
</dbReference>
<dbReference type="Pfam" id="PF01553">
    <property type="entry name" value="Acyltransferase"/>
    <property type="match status" value="1"/>
</dbReference>
<keyword evidence="2 6" id="KW-0012">Acyltransferase</keyword>
<comment type="caution">
    <text evidence="6">The sequence shown here is derived from an EMBL/GenBank/DDBJ whole genome shotgun (WGS) entry which is preliminary data.</text>
</comment>
<evidence type="ECO:0000313" key="7">
    <source>
        <dbReference type="Proteomes" id="UP000617531"/>
    </source>
</evidence>
<accession>A0A8J3LXH3</accession>
<gene>
    <name evidence="6" type="ORF">GCM10011600_02690</name>
</gene>
<dbReference type="InterPro" id="IPR002123">
    <property type="entry name" value="Plipid/glycerol_acylTrfase"/>
</dbReference>
<keyword evidence="7" id="KW-1185">Reference proteome</keyword>
<evidence type="ECO:0000313" key="6">
    <source>
        <dbReference type="EMBL" id="GHF05643.1"/>
    </source>
</evidence>
<dbReference type="GO" id="GO:0005886">
    <property type="term" value="C:plasma membrane"/>
    <property type="evidence" value="ECO:0007669"/>
    <property type="project" value="TreeGrafter"/>
</dbReference>
<organism evidence="6 7">
    <name type="scientific">Pseudolysinimonas yzui</name>
    <dbReference type="NCBI Taxonomy" id="2708254"/>
    <lineage>
        <taxon>Bacteria</taxon>
        <taxon>Bacillati</taxon>
        <taxon>Actinomycetota</taxon>
        <taxon>Actinomycetes</taxon>
        <taxon>Micrococcales</taxon>
        <taxon>Microbacteriaceae</taxon>
        <taxon>Pseudolysinimonas</taxon>
    </lineage>
</organism>
<feature type="domain" description="Phospholipid/glycerol acyltransferase" evidence="5">
    <location>
        <begin position="43"/>
        <end position="160"/>
    </location>
</feature>
<dbReference type="SUPFAM" id="SSF69593">
    <property type="entry name" value="Glycerol-3-phosphate (1)-acyltransferase"/>
    <property type="match status" value="1"/>
</dbReference>
<name>A0A8J3LXH3_9MICO</name>
<dbReference type="SMART" id="SM00563">
    <property type="entry name" value="PlsC"/>
    <property type="match status" value="1"/>
</dbReference>
<feature type="region of interest" description="Disordered" evidence="3">
    <location>
        <begin position="223"/>
        <end position="247"/>
    </location>
</feature>
<keyword evidence="4" id="KW-1133">Transmembrane helix</keyword>
<evidence type="ECO:0000256" key="1">
    <source>
        <dbReference type="ARBA" id="ARBA00022679"/>
    </source>
</evidence>
<keyword evidence="4" id="KW-0812">Transmembrane</keyword>
<keyword evidence="1" id="KW-0808">Transferase</keyword>
<evidence type="ECO:0000256" key="4">
    <source>
        <dbReference type="SAM" id="Phobius"/>
    </source>
</evidence>
<reference evidence="6" key="1">
    <citation type="journal article" date="2014" name="Int. J. Syst. Evol. Microbiol.">
        <title>Complete genome sequence of Corynebacterium casei LMG S-19264T (=DSM 44701T), isolated from a smear-ripened cheese.</title>
        <authorList>
            <consortium name="US DOE Joint Genome Institute (JGI-PGF)"/>
            <person name="Walter F."/>
            <person name="Albersmeier A."/>
            <person name="Kalinowski J."/>
            <person name="Ruckert C."/>
        </authorList>
    </citation>
    <scope>NUCLEOTIDE SEQUENCE</scope>
    <source>
        <strain evidence="6">CGMCC 1.16548</strain>
    </source>
</reference>
<proteinExistence type="predicted"/>
<dbReference type="EMBL" id="BNAI01000001">
    <property type="protein sequence ID" value="GHF05643.1"/>
    <property type="molecule type" value="Genomic_DNA"/>
</dbReference>
<dbReference type="Proteomes" id="UP000617531">
    <property type="component" value="Unassembled WGS sequence"/>
</dbReference>
<sequence length="247" mass="27522">MPRRKPEKLIRWRIVAGIAIPIFEFFGRYRMRGLDNIPKRGAFVISPNHITNFDPLTTAYLVWRGGRVPRFLAKASLFKVPALGWLLRFTGQIPVVRGGGGPDPLAAATRLIAEELAVIVYPEGTLTRDPDEWPMRGKTGAVRLALEHGIPLIPMAHWGVQRILPRYGGRLRFFPRSDVEMLVGPPLDLSPWAGRSDAKALSEATTALMNEIARLVGELRGETPPAERWDPLAHGQTEYGKVTPPTR</sequence>
<dbReference type="GO" id="GO:0003841">
    <property type="term" value="F:1-acylglycerol-3-phosphate O-acyltransferase activity"/>
    <property type="evidence" value="ECO:0007669"/>
    <property type="project" value="TreeGrafter"/>
</dbReference>
<protein>
    <submittedName>
        <fullName evidence="6">1-acyl-sn-glycerol-3-phosphate acyltransferase</fullName>
    </submittedName>
</protein>
<dbReference type="GO" id="GO:0006654">
    <property type="term" value="P:phosphatidic acid biosynthetic process"/>
    <property type="evidence" value="ECO:0007669"/>
    <property type="project" value="TreeGrafter"/>
</dbReference>
<dbReference type="CDD" id="cd07989">
    <property type="entry name" value="LPLAT_AGPAT-like"/>
    <property type="match status" value="1"/>
</dbReference>
<dbReference type="PANTHER" id="PTHR10434:SF55">
    <property type="entry name" value="POSSIBLE ACYLTRANSFERASE"/>
    <property type="match status" value="1"/>
</dbReference>
<evidence type="ECO:0000256" key="2">
    <source>
        <dbReference type="ARBA" id="ARBA00023315"/>
    </source>
</evidence>
<reference evidence="6" key="2">
    <citation type="submission" date="2020-09" db="EMBL/GenBank/DDBJ databases">
        <authorList>
            <person name="Sun Q."/>
            <person name="Zhou Y."/>
        </authorList>
    </citation>
    <scope>NUCLEOTIDE SEQUENCE</scope>
    <source>
        <strain evidence="6">CGMCC 1.16548</strain>
    </source>
</reference>
<keyword evidence="4" id="KW-0472">Membrane</keyword>
<feature type="transmembrane region" description="Helical" evidence="4">
    <location>
        <begin position="12"/>
        <end position="29"/>
    </location>
</feature>
<evidence type="ECO:0000259" key="5">
    <source>
        <dbReference type="SMART" id="SM00563"/>
    </source>
</evidence>